<dbReference type="EMBL" id="BMHF01000017">
    <property type="protein sequence ID" value="GGA48348.1"/>
    <property type="molecule type" value="Genomic_DNA"/>
</dbReference>
<evidence type="ECO:0000313" key="10">
    <source>
        <dbReference type="EMBL" id="GGA48348.1"/>
    </source>
</evidence>
<sequence>MSRVYRSRKDRWITGLCGGLAESFGISAGILRLLLVIAIPFTSGAVILLYLIASLVVSKEPYQPHDPFYGGGWNSGYNPGPGPGPEAGPGPGGYGPDRRFSHQEFKRNFEERFSGRRGPFAPPPPRSSQFGHDTRRGPEGYGREDESNLDYMMGDIEKKAMQKELEELRQKLAKYETGKQEKGDE</sequence>
<organism evidence="10 11">
    <name type="scientific">Paenibacillus physcomitrellae</name>
    <dbReference type="NCBI Taxonomy" id="1619311"/>
    <lineage>
        <taxon>Bacteria</taxon>
        <taxon>Bacillati</taxon>
        <taxon>Bacillota</taxon>
        <taxon>Bacilli</taxon>
        <taxon>Bacillales</taxon>
        <taxon>Paenibacillaceae</taxon>
        <taxon>Paenibacillus</taxon>
    </lineage>
</organism>
<evidence type="ECO:0000256" key="2">
    <source>
        <dbReference type="ARBA" id="ARBA00022475"/>
    </source>
</evidence>
<keyword evidence="4 8" id="KW-1133">Transmembrane helix</keyword>
<keyword evidence="3 8" id="KW-0812">Transmembrane</keyword>
<evidence type="ECO:0000256" key="3">
    <source>
        <dbReference type="ARBA" id="ARBA00022692"/>
    </source>
</evidence>
<dbReference type="InterPro" id="IPR007168">
    <property type="entry name" value="Phageshock_PspC_N"/>
</dbReference>
<evidence type="ECO:0000259" key="9">
    <source>
        <dbReference type="Pfam" id="PF04024"/>
    </source>
</evidence>
<feature type="transmembrane region" description="Helical" evidence="8">
    <location>
        <begin position="37"/>
        <end position="57"/>
    </location>
</feature>
<evidence type="ECO:0000313" key="11">
    <source>
        <dbReference type="Proteomes" id="UP000609323"/>
    </source>
</evidence>
<feature type="compositionally biased region" description="Basic and acidic residues" evidence="7">
    <location>
        <begin position="132"/>
        <end position="146"/>
    </location>
</feature>
<feature type="transmembrane region" description="Helical" evidence="8">
    <location>
        <begin position="12"/>
        <end position="31"/>
    </location>
</feature>
<keyword evidence="6" id="KW-0175">Coiled coil</keyword>
<evidence type="ECO:0000256" key="7">
    <source>
        <dbReference type="SAM" id="MobiDB-lite"/>
    </source>
</evidence>
<accession>A0ABQ1GQE2</accession>
<evidence type="ECO:0000256" key="6">
    <source>
        <dbReference type="SAM" id="Coils"/>
    </source>
</evidence>
<feature type="region of interest" description="Disordered" evidence="7">
    <location>
        <begin position="73"/>
        <end position="155"/>
    </location>
</feature>
<keyword evidence="11" id="KW-1185">Reference proteome</keyword>
<evidence type="ECO:0000256" key="1">
    <source>
        <dbReference type="ARBA" id="ARBA00004162"/>
    </source>
</evidence>
<keyword evidence="5 8" id="KW-0472">Membrane</keyword>
<reference evidence="11" key="1">
    <citation type="journal article" date="2019" name="Int. J. Syst. Evol. Microbiol.">
        <title>The Global Catalogue of Microorganisms (GCM) 10K type strain sequencing project: providing services to taxonomists for standard genome sequencing and annotation.</title>
        <authorList>
            <consortium name="The Broad Institute Genomics Platform"/>
            <consortium name="The Broad Institute Genome Sequencing Center for Infectious Disease"/>
            <person name="Wu L."/>
            <person name="Ma J."/>
        </authorList>
    </citation>
    <scope>NUCLEOTIDE SEQUENCE [LARGE SCALE GENOMIC DNA]</scope>
    <source>
        <strain evidence="11">CGMCC 1.15044</strain>
    </source>
</reference>
<feature type="compositionally biased region" description="Basic and acidic residues" evidence="7">
    <location>
        <begin position="96"/>
        <end position="114"/>
    </location>
</feature>
<dbReference type="RefSeq" id="WP_094094144.1">
    <property type="nucleotide sequence ID" value="NZ_BMHF01000017.1"/>
</dbReference>
<gene>
    <name evidence="10" type="ORF">GCM10010917_37050</name>
</gene>
<comment type="caution">
    <text evidence="10">The sequence shown here is derived from an EMBL/GenBank/DDBJ whole genome shotgun (WGS) entry which is preliminary data.</text>
</comment>
<feature type="domain" description="Phage shock protein PspC N-terminal" evidence="9">
    <location>
        <begin position="3"/>
        <end position="59"/>
    </location>
</feature>
<protein>
    <recommendedName>
        <fullName evidence="9">Phage shock protein PspC N-terminal domain-containing protein</fullName>
    </recommendedName>
</protein>
<proteinExistence type="predicted"/>
<evidence type="ECO:0000256" key="8">
    <source>
        <dbReference type="SAM" id="Phobius"/>
    </source>
</evidence>
<name>A0ABQ1GQE2_9BACL</name>
<dbReference type="Pfam" id="PF04024">
    <property type="entry name" value="PspC"/>
    <property type="match status" value="1"/>
</dbReference>
<dbReference type="PANTHER" id="PTHR33885">
    <property type="entry name" value="PHAGE SHOCK PROTEIN C"/>
    <property type="match status" value="1"/>
</dbReference>
<comment type="subcellular location">
    <subcellularLocation>
        <location evidence="1">Cell membrane</location>
        <topology evidence="1">Single-pass membrane protein</topology>
    </subcellularLocation>
</comment>
<evidence type="ECO:0000256" key="5">
    <source>
        <dbReference type="ARBA" id="ARBA00023136"/>
    </source>
</evidence>
<dbReference type="InterPro" id="IPR052027">
    <property type="entry name" value="PspC"/>
</dbReference>
<dbReference type="Proteomes" id="UP000609323">
    <property type="component" value="Unassembled WGS sequence"/>
</dbReference>
<evidence type="ECO:0000256" key="4">
    <source>
        <dbReference type="ARBA" id="ARBA00022989"/>
    </source>
</evidence>
<keyword evidence="2" id="KW-1003">Cell membrane</keyword>
<feature type="coiled-coil region" evidence="6">
    <location>
        <begin position="158"/>
        <end position="185"/>
    </location>
</feature>
<dbReference type="PANTHER" id="PTHR33885:SF3">
    <property type="entry name" value="PHAGE SHOCK PROTEIN C"/>
    <property type="match status" value="1"/>
</dbReference>